<dbReference type="InParanoid" id="F4RNF2"/>
<evidence type="ECO:0000256" key="1">
    <source>
        <dbReference type="SAM" id="MobiDB-lite"/>
    </source>
</evidence>
<dbReference type="Proteomes" id="UP000001072">
    <property type="component" value="Unassembled WGS sequence"/>
</dbReference>
<evidence type="ECO:0000313" key="4">
    <source>
        <dbReference type="Proteomes" id="UP000001072"/>
    </source>
</evidence>
<feature type="compositionally biased region" description="Polar residues" evidence="1">
    <location>
        <begin position="436"/>
        <end position="451"/>
    </location>
</feature>
<protein>
    <submittedName>
        <fullName evidence="3">Uncharacterized protein</fullName>
    </submittedName>
</protein>
<keyword evidence="2" id="KW-0812">Transmembrane</keyword>
<organism evidence="4">
    <name type="scientific">Melampsora larici-populina (strain 98AG31 / pathotype 3-4-7)</name>
    <name type="common">Poplar leaf rust fungus</name>
    <dbReference type="NCBI Taxonomy" id="747676"/>
    <lineage>
        <taxon>Eukaryota</taxon>
        <taxon>Fungi</taxon>
        <taxon>Dikarya</taxon>
        <taxon>Basidiomycota</taxon>
        <taxon>Pucciniomycotina</taxon>
        <taxon>Pucciniomycetes</taxon>
        <taxon>Pucciniales</taxon>
        <taxon>Melampsoraceae</taxon>
        <taxon>Melampsora</taxon>
    </lineage>
</organism>
<dbReference type="RefSeq" id="XP_007410758.1">
    <property type="nucleotide sequence ID" value="XM_007410696.1"/>
</dbReference>
<dbReference type="GeneID" id="18930121"/>
<evidence type="ECO:0000313" key="3">
    <source>
        <dbReference type="EMBL" id="EGG06107.1"/>
    </source>
</evidence>
<name>F4RNF2_MELLP</name>
<feature type="region of interest" description="Disordered" evidence="1">
    <location>
        <begin position="502"/>
        <end position="523"/>
    </location>
</feature>
<feature type="transmembrane region" description="Helical" evidence="2">
    <location>
        <begin position="316"/>
        <end position="338"/>
    </location>
</feature>
<dbReference type="KEGG" id="mlr:MELLADRAFT_63639"/>
<reference evidence="4" key="1">
    <citation type="journal article" date="2011" name="Proc. Natl. Acad. Sci. U.S.A.">
        <title>Obligate biotrophy features unraveled by the genomic analysis of rust fungi.</title>
        <authorList>
            <person name="Duplessis S."/>
            <person name="Cuomo C.A."/>
            <person name="Lin Y.-C."/>
            <person name="Aerts A."/>
            <person name="Tisserant E."/>
            <person name="Veneault-Fourrey C."/>
            <person name="Joly D.L."/>
            <person name="Hacquard S."/>
            <person name="Amselem J."/>
            <person name="Cantarel B.L."/>
            <person name="Chiu R."/>
            <person name="Coutinho P.M."/>
            <person name="Feau N."/>
            <person name="Field M."/>
            <person name="Frey P."/>
            <person name="Gelhaye E."/>
            <person name="Goldberg J."/>
            <person name="Grabherr M.G."/>
            <person name="Kodira C.D."/>
            <person name="Kohler A."/>
            <person name="Kuees U."/>
            <person name="Lindquist E.A."/>
            <person name="Lucas S.M."/>
            <person name="Mago R."/>
            <person name="Mauceli E."/>
            <person name="Morin E."/>
            <person name="Murat C."/>
            <person name="Pangilinan J.L."/>
            <person name="Park R."/>
            <person name="Pearson M."/>
            <person name="Quesneville H."/>
            <person name="Rouhier N."/>
            <person name="Sakthikumar S."/>
            <person name="Salamov A.A."/>
            <person name="Schmutz J."/>
            <person name="Selles B."/>
            <person name="Shapiro H."/>
            <person name="Tanguay P."/>
            <person name="Tuskan G.A."/>
            <person name="Henrissat B."/>
            <person name="Van de Peer Y."/>
            <person name="Rouze P."/>
            <person name="Ellis J.G."/>
            <person name="Dodds P.N."/>
            <person name="Schein J.E."/>
            <person name="Zhong S."/>
            <person name="Hamelin R.C."/>
            <person name="Grigoriev I.V."/>
            <person name="Szabo L.J."/>
            <person name="Martin F."/>
        </authorList>
    </citation>
    <scope>NUCLEOTIDE SEQUENCE [LARGE SCALE GENOMIC DNA]</scope>
    <source>
        <strain evidence="4">98AG31 / pathotype 3-4-7</strain>
    </source>
</reference>
<gene>
    <name evidence="3" type="ORF">MELLADRAFT_63639</name>
</gene>
<sequence>MSSEEKKIIEFVVRLPPDVNPYGAVAQHMKELMTKSTVSQNSSTFSIYPAAANGYLGDCGTALRRDLARSHQPATTQTKETPIDLDLLCDPYFDTRMFLQAVHLIYARISAGAFKLWIFTRLGLYHVDIASTAGLTYMVYSICQYHSSIVAIVDLVILDFCNAGKRDLSGELVLFGCKYIIIVGNACFSMGVCLPVCNFNLRIRIRGDVWHGKETPSSNQGCYEYIIVDGTRPSNPSYLVLLSNLVALVVHYYTRLDQEYGMAKMILHDVLKGLSTKAATVTPQNYSRMALLAMLTPARGMQPHAKNMARFTRMGITVYLVELTILSVLYVPLLAFSLSRLYARSVSQKQLSQAASGGEGSEKISSMGRKIREQRTRLVTHAIMSYLSYKGDGFLLDKTWLTLTRVIQEADHMSTFLRIAFILNLHARNQLIEIRNQSPPSSTMNPSYSGSRNKETSLPKYTAILRGRENVALSVLPTHINQTLSSTSKSISQKSSVNFKETFNNCPNDQKSEMSAEESIAKN</sequence>
<feature type="region of interest" description="Disordered" evidence="1">
    <location>
        <begin position="436"/>
        <end position="455"/>
    </location>
</feature>
<feature type="compositionally biased region" description="Basic and acidic residues" evidence="1">
    <location>
        <begin position="510"/>
        <end position="523"/>
    </location>
</feature>
<dbReference type="VEuPathDB" id="FungiDB:MELLADRAFT_63639"/>
<feature type="transmembrane region" description="Helical" evidence="2">
    <location>
        <begin position="179"/>
        <end position="201"/>
    </location>
</feature>
<dbReference type="EMBL" id="GL883110">
    <property type="protein sequence ID" value="EGG06107.1"/>
    <property type="molecule type" value="Genomic_DNA"/>
</dbReference>
<dbReference type="AlphaFoldDB" id="F4RNF2"/>
<keyword evidence="4" id="KW-1185">Reference proteome</keyword>
<dbReference type="HOGENOM" id="CLU_520817_0_0_1"/>
<keyword evidence="2" id="KW-1133">Transmembrane helix</keyword>
<evidence type="ECO:0000256" key="2">
    <source>
        <dbReference type="SAM" id="Phobius"/>
    </source>
</evidence>
<proteinExistence type="predicted"/>
<accession>F4RNF2</accession>
<keyword evidence="2" id="KW-0472">Membrane</keyword>
<dbReference type="OrthoDB" id="2507227at2759"/>